<evidence type="ECO:0000256" key="2">
    <source>
        <dbReference type="SAM" id="SignalP"/>
    </source>
</evidence>
<comment type="caution">
    <text evidence="4">The sequence shown here is derived from an EMBL/GenBank/DDBJ whole genome shotgun (WGS) entry which is preliminary data.</text>
</comment>
<feature type="domain" description="SIS" evidence="3">
    <location>
        <begin position="109"/>
        <end position="303"/>
    </location>
</feature>
<evidence type="ECO:0000259" key="3">
    <source>
        <dbReference type="PROSITE" id="PS51464"/>
    </source>
</evidence>
<feature type="chain" id="PRO_5045884975" description="SIS domain-containing protein" evidence="2">
    <location>
        <begin position="25"/>
        <end position="685"/>
    </location>
</feature>
<evidence type="ECO:0000313" key="5">
    <source>
        <dbReference type="Proteomes" id="UP001459204"/>
    </source>
</evidence>
<keyword evidence="2" id="KW-0732">Signal</keyword>
<dbReference type="InterPro" id="IPR001347">
    <property type="entry name" value="SIS_dom"/>
</dbReference>
<keyword evidence="5" id="KW-1185">Reference proteome</keyword>
<evidence type="ECO:0000313" key="4">
    <source>
        <dbReference type="EMBL" id="MEL1263310.1"/>
    </source>
</evidence>
<protein>
    <recommendedName>
        <fullName evidence="3">SIS domain-containing protein</fullName>
    </recommendedName>
</protein>
<keyword evidence="1" id="KW-0119">Carbohydrate metabolism</keyword>
<dbReference type="EMBL" id="JBBWWT010000001">
    <property type="protein sequence ID" value="MEL1263310.1"/>
    <property type="molecule type" value="Genomic_DNA"/>
</dbReference>
<feature type="signal peptide" evidence="2">
    <location>
        <begin position="1"/>
        <end position="24"/>
    </location>
</feature>
<dbReference type="PANTHER" id="PTHR10088:SF4">
    <property type="entry name" value="GLUCOKINASE REGULATORY PROTEIN"/>
    <property type="match status" value="1"/>
</dbReference>
<dbReference type="PANTHER" id="PTHR10088">
    <property type="entry name" value="GLUCOKINASE REGULATORY PROTEIN"/>
    <property type="match status" value="1"/>
</dbReference>
<dbReference type="Proteomes" id="UP001459204">
    <property type="component" value="Unassembled WGS sequence"/>
</dbReference>
<reference evidence="4 5" key="1">
    <citation type="submission" date="2024-04" db="EMBL/GenBank/DDBJ databases">
        <title>Draft genome sequence of Pseudoxanthomonas putridarboris WD12.</title>
        <authorList>
            <person name="Oh J."/>
        </authorList>
    </citation>
    <scope>NUCLEOTIDE SEQUENCE [LARGE SCALE GENOMIC DNA]</scope>
    <source>
        <strain evidence="4 5">WD12</strain>
    </source>
</reference>
<dbReference type="InterPro" id="IPR040190">
    <property type="entry name" value="MURQ/GCKR"/>
</dbReference>
<dbReference type="InterPro" id="IPR046348">
    <property type="entry name" value="SIS_dom_sf"/>
</dbReference>
<dbReference type="PROSITE" id="PS51464">
    <property type="entry name" value="SIS"/>
    <property type="match status" value="1"/>
</dbReference>
<dbReference type="SUPFAM" id="SSF53697">
    <property type="entry name" value="SIS domain"/>
    <property type="match status" value="1"/>
</dbReference>
<sequence length="685" mass="73923">MSKPTILTMLLSLCLVSISLPTFAASRLGVEASPQSRDFVENRQQFQLHSLLTEQRHPRTRDLSEAIGADTAAGLAALLSVDEDVARTLDEVAGDPARMAQLRKASQAVQAALRDGHRIYFYGTGSTGRLAETLESGLWRPFWTRAAQSPAWPRIARGLPDIGERVRGEITGGDRALISSLEGFEDLPLIGELQLQDNGIGPQDVVFAVTEGGETSAVIGTALAAAAQSAGGDRVWFVYNNPDDLLLPFDRSRRVLQDPRIQKLALPTGPQAIAGSTRMQATTTSLYVLGVVLEDAIGRLLGEHLSPADMQALGFSASATLESRLRDFAPIQRQAAAAVQRLATWTDHEARAYAGGRHATYLARQALMPVFVDVTERAPTFRLAPLDRTDAPQRRSWIQVWTPTEDPADAWQALLQRPFRGLEPQRYRDAFERSIDDPYLRATALRSLEQAGSDQQGLYDLAVSPRNLALNGPQAGDLGVLVLCGEDELSPLQVAWLEAYAAAGAELVVFSVGNGPLPSPVLGTLSALPRPVPLVAVTVPWRDPLGLNRTIALKMLLNAHSSGVMAKLGRVVGNTMTAVQPGNLKLVGRATYLVQSHVNAVLAGAAWRERHGPTEPLSYAEANAVLFEAIGQRGELGGTAQAAEVELSVVAILEGLARQYPLSWPDAAAILDRQGLNGYLREYRD</sequence>
<dbReference type="Gene3D" id="3.40.50.10490">
    <property type="entry name" value="Glucose-6-phosphate isomerase like protein, domain 1"/>
    <property type="match status" value="2"/>
</dbReference>
<name>A0ABU9IWH7_9GAMM</name>
<evidence type="ECO:0000256" key="1">
    <source>
        <dbReference type="ARBA" id="ARBA00023277"/>
    </source>
</evidence>
<proteinExistence type="predicted"/>
<organism evidence="4 5">
    <name type="scientific">Pseudoxanthomonas putridarboris</name>
    <dbReference type="NCBI Taxonomy" id="752605"/>
    <lineage>
        <taxon>Bacteria</taxon>
        <taxon>Pseudomonadati</taxon>
        <taxon>Pseudomonadota</taxon>
        <taxon>Gammaproteobacteria</taxon>
        <taxon>Lysobacterales</taxon>
        <taxon>Lysobacteraceae</taxon>
        <taxon>Pseudoxanthomonas</taxon>
    </lineage>
</organism>
<accession>A0ABU9IWH7</accession>
<gene>
    <name evidence="4" type="ORF">AAD027_02865</name>
</gene>